<dbReference type="FunFam" id="3.30.40.10:FF:000781">
    <property type="entry name" value="Uncharacterized protein"/>
    <property type="match status" value="1"/>
</dbReference>
<gene>
    <name evidence="8" type="ORF">TorRG33x02_191640</name>
</gene>
<dbReference type="GO" id="GO:0016567">
    <property type="term" value="P:protein ubiquitination"/>
    <property type="evidence" value="ECO:0007669"/>
    <property type="project" value="TreeGrafter"/>
</dbReference>
<name>A0A2P5EHT9_TREOI</name>
<proteinExistence type="predicted"/>
<evidence type="ECO:0000313" key="9">
    <source>
        <dbReference type="Proteomes" id="UP000237000"/>
    </source>
</evidence>
<dbReference type="Gene3D" id="3.30.40.10">
    <property type="entry name" value="Zinc/RING finger domain, C3HC4 (zinc finger)"/>
    <property type="match status" value="1"/>
</dbReference>
<dbReference type="EC" id="2.3.2.27" evidence="2"/>
<dbReference type="PANTHER" id="PTHR15710">
    <property type="entry name" value="E3 UBIQUITIN-PROTEIN LIGASE PRAJA"/>
    <property type="match status" value="1"/>
</dbReference>
<reference evidence="9" key="1">
    <citation type="submission" date="2016-06" db="EMBL/GenBank/DDBJ databases">
        <title>Parallel loss of symbiosis genes in relatives of nitrogen-fixing non-legume Parasponia.</title>
        <authorList>
            <person name="Van Velzen R."/>
            <person name="Holmer R."/>
            <person name="Bu F."/>
            <person name="Rutten L."/>
            <person name="Van Zeijl A."/>
            <person name="Liu W."/>
            <person name="Santuari L."/>
            <person name="Cao Q."/>
            <person name="Sharma T."/>
            <person name="Shen D."/>
            <person name="Roswanjaya Y."/>
            <person name="Wardhani T."/>
            <person name="Kalhor M.S."/>
            <person name="Jansen J."/>
            <person name="Van den Hoogen J."/>
            <person name="Gungor B."/>
            <person name="Hartog M."/>
            <person name="Hontelez J."/>
            <person name="Verver J."/>
            <person name="Yang W.-C."/>
            <person name="Schijlen E."/>
            <person name="Repin R."/>
            <person name="Schilthuizen M."/>
            <person name="Schranz E."/>
            <person name="Heidstra R."/>
            <person name="Miyata K."/>
            <person name="Fedorova E."/>
            <person name="Kohlen W."/>
            <person name="Bisseling T."/>
            <person name="Smit S."/>
            <person name="Geurts R."/>
        </authorList>
    </citation>
    <scope>NUCLEOTIDE SEQUENCE [LARGE SCALE GENOMIC DNA]</scope>
    <source>
        <strain evidence="9">cv. RG33-2</strain>
    </source>
</reference>
<dbReference type="InterPro" id="IPR011016">
    <property type="entry name" value="Znf_RING-CH"/>
</dbReference>
<evidence type="ECO:0000256" key="3">
    <source>
        <dbReference type="ARBA" id="ARBA00022723"/>
    </source>
</evidence>
<keyword evidence="3" id="KW-0479">Metal-binding</keyword>
<evidence type="ECO:0000256" key="5">
    <source>
        <dbReference type="ARBA" id="ARBA00022833"/>
    </source>
</evidence>
<dbReference type="OrthoDB" id="3365801at2759"/>
<dbReference type="CDD" id="cd16454">
    <property type="entry name" value="RING-H2_PA-TM-RING"/>
    <property type="match status" value="1"/>
</dbReference>
<dbReference type="SMART" id="SM00744">
    <property type="entry name" value="RINGv"/>
    <property type="match status" value="1"/>
</dbReference>
<dbReference type="EMBL" id="JXTC01000153">
    <property type="protein sequence ID" value="PON85064.1"/>
    <property type="molecule type" value="Genomic_DNA"/>
</dbReference>
<dbReference type="InterPro" id="IPR013083">
    <property type="entry name" value="Znf_RING/FYVE/PHD"/>
</dbReference>
<keyword evidence="9" id="KW-1185">Reference proteome</keyword>
<dbReference type="AlphaFoldDB" id="A0A2P5EHT9"/>
<organism evidence="8 9">
    <name type="scientific">Trema orientale</name>
    <name type="common">Charcoal tree</name>
    <name type="synonym">Celtis orientalis</name>
    <dbReference type="NCBI Taxonomy" id="63057"/>
    <lineage>
        <taxon>Eukaryota</taxon>
        <taxon>Viridiplantae</taxon>
        <taxon>Streptophyta</taxon>
        <taxon>Embryophyta</taxon>
        <taxon>Tracheophyta</taxon>
        <taxon>Spermatophyta</taxon>
        <taxon>Magnoliopsida</taxon>
        <taxon>eudicotyledons</taxon>
        <taxon>Gunneridae</taxon>
        <taxon>Pentapetalae</taxon>
        <taxon>rosids</taxon>
        <taxon>fabids</taxon>
        <taxon>Rosales</taxon>
        <taxon>Cannabaceae</taxon>
        <taxon>Trema</taxon>
    </lineage>
</organism>
<dbReference type="PANTHER" id="PTHR15710:SF77">
    <property type="entry name" value="RING-H2 FINGER PROTEIN ATL21B"/>
    <property type="match status" value="1"/>
</dbReference>
<comment type="caution">
    <text evidence="8">The sequence shown here is derived from an EMBL/GenBank/DDBJ whole genome shotgun (WGS) entry which is preliminary data.</text>
</comment>
<keyword evidence="5" id="KW-0862">Zinc</keyword>
<feature type="domain" description="RING-type" evidence="7">
    <location>
        <begin position="193"/>
        <end position="239"/>
    </location>
</feature>
<dbReference type="InterPro" id="IPR001841">
    <property type="entry name" value="Znf_RING"/>
</dbReference>
<protein>
    <recommendedName>
        <fullName evidence="2">RING-type E3 ubiquitin transferase</fullName>
        <ecNumber evidence="2">2.3.2.27</ecNumber>
    </recommendedName>
</protein>
<accession>A0A2P5EHT9</accession>
<comment type="catalytic activity">
    <reaction evidence="1">
        <text>S-ubiquitinyl-[E2 ubiquitin-conjugating enzyme]-L-cysteine + [acceptor protein]-L-lysine = [E2 ubiquitin-conjugating enzyme]-L-cysteine + N(6)-ubiquitinyl-[acceptor protein]-L-lysine.</text>
        <dbReference type="EC" id="2.3.2.27"/>
    </reaction>
</comment>
<dbReference type="GO" id="GO:0008270">
    <property type="term" value="F:zinc ion binding"/>
    <property type="evidence" value="ECO:0007669"/>
    <property type="project" value="UniProtKB-KW"/>
</dbReference>
<dbReference type="Pfam" id="PF13639">
    <property type="entry name" value="zf-RING_2"/>
    <property type="match status" value="1"/>
</dbReference>
<dbReference type="GO" id="GO:0005737">
    <property type="term" value="C:cytoplasm"/>
    <property type="evidence" value="ECO:0007669"/>
    <property type="project" value="TreeGrafter"/>
</dbReference>
<evidence type="ECO:0000256" key="2">
    <source>
        <dbReference type="ARBA" id="ARBA00012483"/>
    </source>
</evidence>
<evidence type="ECO:0000259" key="7">
    <source>
        <dbReference type="PROSITE" id="PS50089"/>
    </source>
</evidence>
<evidence type="ECO:0000256" key="6">
    <source>
        <dbReference type="PROSITE-ProRule" id="PRU00175"/>
    </source>
</evidence>
<dbReference type="SMART" id="SM00184">
    <property type="entry name" value="RING"/>
    <property type="match status" value="1"/>
</dbReference>
<dbReference type="STRING" id="63057.A0A2P5EHT9"/>
<dbReference type="PROSITE" id="PS50089">
    <property type="entry name" value="ZF_RING_2"/>
    <property type="match status" value="1"/>
</dbReference>
<evidence type="ECO:0000313" key="8">
    <source>
        <dbReference type="EMBL" id="PON85064.1"/>
    </source>
</evidence>
<keyword evidence="4 6" id="KW-0863">Zinc-finger</keyword>
<dbReference type="InParanoid" id="A0A2P5EHT9"/>
<dbReference type="SUPFAM" id="SSF57850">
    <property type="entry name" value="RING/U-box"/>
    <property type="match status" value="1"/>
</dbReference>
<sequence>MARPEPLYDYRIRFLDPECDNSNARSSTTEHKQRLVAQCQSLVIYLKLNHLLRLTSGDPEIDQSGVNDIPVEAIREHFGVPCHSFSSLPTDVMTEEITNRIGVPFDFAEFLSWELSNFASKIPSEEYARCKTIHVILDVVVVTRFDGDEETDRALRESAELIQTVPASQSSIQALKKVRVESLLGDHHGDQYCTICLEKMSFDQDGDDQKLVEMPCSHVYHKDCIEQWLKTSHMCPLCRYAMPTSY</sequence>
<dbReference type="Proteomes" id="UP000237000">
    <property type="component" value="Unassembled WGS sequence"/>
</dbReference>
<evidence type="ECO:0000256" key="4">
    <source>
        <dbReference type="ARBA" id="ARBA00022771"/>
    </source>
</evidence>
<evidence type="ECO:0000256" key="1">
    <source>
        <dbReference type="ARBA" id="ARBA00000900"/>
    </source>
</evidence>
<dbReference type="GO" id="GO:0061630">
    <property type="term" value="F:ubiquitin protein ligase activity"/>
    <property type="evidence" value="ECO:0007669"/>
    <property type="project" value="UniProtKB-EC"/>
</dbReference>